<evidence type="ECO:0000313" key="1">
    <source>
        <dbReference type="EMBL" id="AFZ80050.1"/>
    </source>
</evidence>
<dbReference type="GeneID" id="15803454"/>
<name>L0AWX0_THEEQ</name>
<dbReference type="Proteomes" id="UP000031512">
    <property type="component" value="Chromosome 1"/>
</dbReference>
<sequence length="88" mass="9730">MLSGRDGSERDVVDPLGPHVPFVSESDVNSLYENKAWLNSPLAQPRSDIFAASQPDFSGISNVTIRSVIYGRRESLKDFGYGQEIREG</sequence>
<dbReference type="EMBL" id="CP001669">
    <property type="protein sequence ID" value="AFZ80050.1"/>
    <property type="molecule type" value="Genomic_DNA"/>
</dbReference>
<dbReference type="VEuPathDB" id="PiroplasmaDB:BEWA_029000"/>
<dbReference type="AlphaFoldDB" id="L0AWX0"/>
<dbReference type="RefSeq" id="XP_004829716.1">
    <property type="nucleotide sequence ID" value="XM_004829659.1"/>
</dbReference>
<reference evidence="1 2" key="1">
    <citation type="journal article" date="2012" name="BMC Genomics">
        <title>Comparative genomic analysis and phylogenetic position of Theileria equi.</title>
        <authorList>
            <person name="Kappmeyer L.S."/>
            <person name="Thiagarajan M."/>
            <person name="Herndon D.R."/>
            <person name="Ramsay J.D."/>
            <person name="Caler E."/>
            <person name="Djikeng A."/>
            <person name="Gillespie J.J."/>
            <person name="Lau A.O."/>
            <person name="Roalson E.H."/>
            <person name="Silva J.C."/>
            <person name="Silva M.G."/>
            <person name="Suarez C.E."/>
            <person name="Ueti M.W."/>
            <person name="Nene V.M."/>
            <person name="Mealey R.H."/>
            <person name="Knowles D.P."/>
            <person name="Brayton K.A."/>
        </authorList>
    </citation>
    <scope>NUCLEOTIDE SEQUENCE [LARGE SCALE GENOMIC DNA]</scope>
    <source>
        <strain evidence="1 2">WA</strain>
    </source>
</reference>
<proteinExistence type="predicted"/>
<accession>L0AWX0</accession>
<keyword evidence="2" id="KW-1185">Reference proteome</keyword>
<dbReference type="KEGG" id="beq:BEWA_029000"/>
<gene>
    <name evidence="1" type="ORF">BEWA_029000</name>
</gene>
<protein>
    <submittedName>
        <fullName evidence="1">Uncharacterized protein</fullName>
    </submittedName>
</protein>
<organism evidence="1 2">
    <name type="scientific">Theileria equi strain WA</name>
    <dbReference type="NCBI Taxonomy" id="1537102"/>
    <lineage>
        <taxon>Eukaryota</taxon>
        <taxon>Sar</taxon>
        <taxon>Alveolata</taxon>
        <taxon>Apicomplexa</taxon>
        <taxon>Aconoidasida</taxon>
        <taxon>Piroplasmida</taxon>
        <taxon>Theileriidae</taxon>
        <taxon>Theileria</taxon>
    </lineage>
</organism>
<evidence type="ECO:0000313" key="2">
    <source>
        <dbReference type="Proteomes" id="UP000031512"/>
    </source>
</evidence>